<evidence type="ECO:0000259" key="1">
    <source>
        <dbReference type="Pfam" id="PF24708"/>
    </source>
</evidence>
<dbReference type="Pfam" id="PF24708">
    <property type="entry name" value="Lip_C"/>
    <property type="match status" value="1"/>
</dbReference>
<evidence type="ECO:0000313" key="2">
    <source>
        <dbReference type="EMBL" id="URZ10477.1"/>
    </source>
</evidence>
<sequence>MPITKDWWQNDGLVSIISAEGPHVGSSDKIVPFNGVPEKGVWNYLGVRPSTDHIQMVGLYKCDNNLKNEYASIAKMLTDLPK</sequence>
<proteinExistence type="predicted"/>
<gene>
    <name evidence="2" type="ORF">CROST_011870</name>
</gene>
<name>A0A1S8LC93_9CLOT</name>
<accession>A0A1S8LC93</accession>
<dbReference type="KEGG" id="crw:CROST_011870"/>
<dbReference type="RefSeq" id="WP_242950922.1">
    <property type="nucleotide sequence ID" value="NZ_CP096983.1"/>
</dbReference>
<reference evidence="2 3" key="1">
    <citation type="submission" date="2022-04" db="EMBL/GenBank/DDBJ databases">
        <title>Genome sequence of C. roseum typestrain.</title>
        <authorList>
            <person name="Poehlein A."/>
            <person name="Schoch T."/>
            <person name="Duerre P."/>
            <person name="Daniel R."/>
        </authorList>
    </citation>
    <scope>NUCLEOTIDE SEQUENCE [LARGE SCALE GENOMIC DNA]</scope>
    <source>
        <strain evidence="2 3">DSM 7320</strain>
    </source>
</reference>
<dbReference type="AlphaFoldDB" id="A0A1S8LC93"/>
<dbReference type="STRING" id="84029.CROST_12450"/>
<feature type="domain" description="Lipase-like C-terminal" evidence="1">
    <location>
        <begin position="4"/>
        <end position="68"/>
    </location>
</feature>
<dbReference type="Proteomes" id="UP000190951">
    <property type="component" value="Chromosome"/>
</dbReference>
<keyword evidence="3" id="KW-1185">Reference proteome</keyword>
<organism evidence="2 3">
    <name type="scientific">Clostridium felsineum</name>
    <dbReference type="NCBI Taxonomy" id="36839"/>
    <lineage>
        <taxon>Bacteria</taxon>
        <taxon>Bacillati</taxon>
        <taxon>Bacillota</taxon>
        <taxon>Clostridia</taxon>
        <taxon>Eubacteriales</taxon>
        <taxon>Clostridiaceae</taxon>
        <taxon>Clostridium</taxon>
    </lineage>
</organism>
<protein>
    <recommendedName>
        <fullName evidence="1">Lipase-like C-terminal domain-containing protein</fullName>
    </recommendedName>
</protein>
<dbReference type="EMBL" id="CP096983">
    <property type="protein sequence ID" value="URZ10477.1"/>
    <property type="molecule type" value="Genomic_DNA"/>
</dbReference>
<dbReference type="InterPro" id="IPR029058">
    <property type="entry name" value="AB_hydrolase_fold"/>
</dbReference>
<evidence type="ECO:0000313" key="3">
    <source>
        <dbReference type="Proteomes" id="UP000190951"/>
    </source>
</evidence>
<dbReference type="Gene3D" id="3.40.50.1820">
    <property type="entry name" value="alpha/beta hydrolase"/>
    <property type="match status" value="1"/>
</dbReference>
<dbReference type="InterPro" id="IPR056304">
    <property type="entry name" value="Lip-like_C"/>
</dbReference>